<evidence type="ECO:0000313" key="2">
    <source>
        <dbReference type="Proteomes" id="UP000585474"/>
    </source>
</evidence>
<name>A0A7J0FP11_9ERIC</name>
<proteinExistence type="predicted"/>
<organism evidence="1 2">
    <name type="scientific">Actinidia rufa</name>
    <dbReference type="NCBI Taxonomy" id="165716"/>
    <lineage>
        <taxon>Eukaryota</taxon>
        <taxon>Viridiplantae</taxon>
        <taxon>Streptophyta</taxon>
        <taxon>Embryophyta</taxon>
        <taxon>Tracheophyta</taxon>
        <taxon>Spermatophyta</taxon>
        <taxon>Magnoliopsida</taxon>
        <taxon>eudicotyledons</taxon>
        <taxon>Gunneridae</taxon>
        <taxon>Pentapetalae</taxon>
        <taxon>asterids</taxon>
        <taxon>Ericales</taxon>
        <taxon>Actinidiaceae</taxon>
        <taxon>Actinidia</taxon>
    </lineage>
</organism>
<protein>
    <submittedName>
        <fullName evidence="1">Uncharacterized protein</fullName>
    </submittedName>
</protein>
<keyword evidence="2" id="KW-1185">Reference proteome</keyword>
<gene>
    <name evidence="1" type="ORF">Acr_13g0010570</name>
</gene>
<accession>A0A7J0FP11</accession>
<comment type="caution">
    <text evidence="1">The sequence shown here is derived from an EMBL/GenBank/DDBJ whole genome shotgun (WGS) entry which is preliminary data.</text>
</comment>
<dbReference type="EMBL" id="BJWL01000013">
    <property type="protein sequence ID" value="GFY99657.1"/>
    <property type="molecule type" value="Genomic_DNA"/>
</dbReference>
<evidence type="ECO:0000313" key="1">
    <source>
        <dbReference type="EMBL" id="GFY99657.1"/>
    </source>
</evidence>
<dbReference type="AlphaFoldDB" id="A0A7J0FP11"/>
<reference evidence="1 2" key="1">
    <citation type="submission" date="2019-07" db="EMBL/GenBank/DDBJ databases">
        <title>De Novo Assembly of kiwifruit Actinidia rufa.</title>
        <authorList>
            <person name="Sugita-Konishi S."/>
            <person name="Sato K."/>
            <person name="Mori E."/>
            <person name="Abe Y."/>
            <person name="Kisaki G."/>
            <person name="Hamano K."/>
            <person name="Suezawa K."/>
            <person name="Otani M."/>
            <person name="Fukuda T."/>
            <person name="Manabe T."/>
            <person name="Gomi K."/>
            <person name="Tabuchi M."/>
            <person name="Akimitsu K."/>
            <person name="Kataoka I."/>
        </authorList>
    </citation>
    <scope>NUCLEOTIDE SEQUENCE [LARGE SCALE GENOMIC DNA]</scope>
    <source>
        <strain evidence="2">cv. Fuchu</strain>
    </source>
</reference>
<dbReference type="Proteomes" id="UP000585474">
    <property type="component" value="Unassembled WGS sequence"/>
</dbReference>
<sequence>MVTAAVKRCSGVSLKEVYRCMTLRSSGGHTIATATMPWTSDSSVRIVKIQTRLCHIHTDDR</sequence>